<evidence type="ECO:0000313" key="4">
    <source>
        <dbReference type="Proteomes" id="UP000287830"/>
    </source>
</evidence>
<protein>
    <submittedName>
        <fullName evidence="3">Uncharacterized protein</fullName>
    </submittedName>
</protein>
<accession>A0A7U9KTH4</accession>
<dbReference type="EMBL" id="BHZC01000001">
    <property type="protein sequence ID" value="GCD34517.1"/>
    <property type="molecule type" value="Genomic_DNA"/>
</dbReference>
<keyword evidence="2" id="KW-0812">Transmembrane</keyword>
<organism evidence="3 4">
    <name type="scientific">Streptomyces chrestomyceticus JCM 4735</name>
    <dbReference type="NCBI Taxonomy" id="1306181"/>
    <lineage>
        <taxon>Bacteria</taxon>
        <taxon>Bacillati</taxon>
        <taxon>Actinomycetota</taxon>
        <taxon>Actinomycetes</taxon>
        <taxon>Kitasatosporales</taxon>
        <taxon>Streptomycetaceae</taxon>
        <taxon>Streptomyces</taxon>
    </lineage>
</organism>
<keyword evidence="2" id="KW-1133">Transmembrane helix</keyword>
<dbReference type="RefSeq" id="WP_125044732.1">
    <property type="nucleotide sequence ID" value="NZ_BHZC01000001.1"/>
</dbReference>
<reference evidence="3 4" key="1">
    <citation type="submission" date="2018-11" db="EMBL/GenBank/DDBJ databases">
        <title>Whole genome sequence of Streptomyces chrestomyceticus NBRC 13444(T).</title>
        <authorList>
            <person name="Komaki H."/>
            <person name="Tamura T."/>
        </authorList>
    </citation>
    <scope>NUCLEOTIDE SEQUENCE [LARGE SCALE GENOMIC DNA]</scope>
    <source>
        <strain evidence="3 4">NBRC 13444</strain>
    </source>
</reference>
<evidence type="ECO:0000256" key="2">
    <source>
        <dbReference type="SAM" id="Phobius"/>
    </source>
</evidence>
<feature type="transmembrane region" description="Helical" evidence="2">
    <location>
        <begin position="378"/>
        <end position="398"/>
    </location>
</feature>
<proteinExistence type="predicted"/>
<evidence type="ECO:0000256" key="1">
    <source>
        <dbReference type="SAM" id="MobiDB-lite"/>
    </source>
</evidence>
<dbReference type="OrthoDB" id="4216285at2"/>
<dbReference type="Proteomes" id="UP000287830">
    <property type="component" value="Unassembled WGS sequence"/>
</dbReference>
<feature type="transmembrane region" description="Helical" evidence="2">
    <location>
        <begin position="337"/>
        <end position="357"/>
    </location>
</feature>
<keyword evidence="2" id="KW-0472">Membrane</keyword>
<feature type="region of interest" description="Disordered" evidence="1">
    <location>
        <begin position="167"/>
        <end position="199"/>
    </location>
</feature>
<feature type="transmembrane region" description="Helical" evidence="2">
    <location>
        <begin position="299"/>
        <end position="317"/>
    </location>
</feature>
<sequence>MLALRLTRGAHPLVLLRRLLVAAAAAGTGFLLLAVLGHAAAHPASAADAFVRLLWCAVPVAATTQLAVSAARTDPASRPQRGMSAAGLGPARLTLIAAASTAVSCVLGSVLALLVFLALRGDLVGAAAADSATQLLGAGHALPAAGALLLLAVVPVTASGATAVALRPRPRPRKDARGGRRGPRVATGTGEPLTAMDTNGSRSAVPAALPWGITLTAAGLALETYVSRGADDTGALLPLPERLVGSPPGVLAGWALSTLGLVLAGPGLTQLSGRLLAAGRPGAVRLLAGRVLQEESRRIGRPLGVLCAVASGTYAAVKVYEAVPARPLGPLTGLGAALVLACVTASALTAALEARWARTHTTAALRRLGTPRSVLHRAAALRVLALLAVLAPLTWAIAELAALPLLP</sequence>
<comment type="caution">
    <text evidence="3">The sequence shown here is derived from an EMBL/GenBank/DDBJ whole genome shotgun (WGS) entry which is preliminary data.</text>
</comment>
<dbReference type="AlphaFoldDB" id="A0A7U9KTH4"/>
<feature type="transmembrane region" description="Helical" evidence="2">
    <location>
        <begin position="49"/>
        <end position="72"/>
    </location>
</feature>
<evidence type="ECO:0000313" key="3">
    <source>
        <dbReference type="EMBL" id="GCD34517.1"/>
    </source>
</evidence>
<dbReference type="GeneID" id="95621233"/>
<feature type="transmembrane region" description="Helical" evidence="2">
    <location>
        <begin position="93"/>
        <end position="119"/>
    </location>
</feature>
<feature type="transmembrane region" description="Helical" evidence="2">
    <location>
        <begin position="139"/>
        <end position="166"/>
    </location>
</feature>
<gene>
    <name evidence="3" type="ORF">OEIGOIKO_02251</name>
</gene>
<name>A0A7U9KTH4_9ACTN</name>